<dbReference type="InterPro" id="IPR017853">
    <property type="entry name" value="GH"/>
</dbReference>
<dbReference type="Proteomes" id="UP001321473">
    <property type="component" value="Unassembled WGS sequence"/>
</dbReference>
<keyword evidence="4" id="KW-1185">Reference proteome</keyword>
<evidence type="ECO:0000313" key="4">
    <source>
        <dbReference type="Proteomes" id="UP001321473"/>
    </source>
</evidence>
<dbReference type="EMBL" id="JARKHS020011107">
    <property type="protein sequence ID" value="KAK8778105.1"/>
    <property type="molecule type" value="Genomic_DNA"/>
</dbReference>
<dbReference type="AlphaFoldDB" id="A0AAQ4EU05"/>
<name>A0AAQ4EU05_AMBAM</name>
<protein>
    <submittedName>
        <fullName evidence="3">Uncharacterized protein</fullName>
    </submittedName>
</protein>
<evidence type="ECO:0000256" key="2">
    <source>
        <dbReference type="SAM" id="Phobius"/>
    </source>
</evidence>
<keyword evidence="2" id="KW-0812">Transmembrane</keyword>
<dbReference type="SUPFAM" id="SSF51445">
    <property type="entry name" value="(Trans)glycosidases"/>
    <property type="match status" value="1"/>
</dbReference>
<feature type="transmembrane region" description="Helical" evidence="2">
    <location>
        <begin position="214"/>
        <end position="234"/>
    </location>
</feature>
<feature type="compositionally biased region" description="Basic residues" evidence="1">
    <location>
        <begin position="50"/>
        <end position="59"/>
    </location>
</feature>
<feature type="compositionally biased region" description="Low complexity" evidence="1">
    <location>
        <begin position="145"/>
        <end position="161"/>
    </location>
</feature>
<evidence type="ECO:0000256" key="1">
    <source>
        <dbReference type="SAM" id="MobiDB-lite"/>
    </source>
</evidence>
<sequence>MYGGGGGPGNPGNQRATAPGAAMESAAPWPPQRPPMGHEGNVDDDQMRRDGRRHGSRRHRDGDNVSTSNTDNGVNVRRYPTPGYLVTVWAFCFVSIATLAVPVGFFLLPFIKASFIVYTQQVSVSSQIATGPSTAATTLMTTAAATTSAPPTTEAPRPTGTSCQKESPNVPGGINLTDVFHERLIYPEAYPEGGRNQPVYCIYNMTRFRRPKRYYFLPPHLPFALCPNIVYWSWRLPRGNLTSRAKEFDERFGLSAIHEVARNQRSRVDLSLALGGYREDSGDFHAVGKDDTVRHRLVQEVYQAYRRYNLSGIVLHWVANEPVCETAFGGSVPRLGEFIDSLRRLMSLNEGSPPFKVAAMVDPQQLHEMQFFRLLRTRLNMTFFKTHQASPSKDFDDYCANSANVFRSNVERVKPFFRPPIPVPNAPEPQKYEGLCISLSLALNARQGYRLEQPAPPQPVSTVEGYMALFEACDSQLSFNDVVDNRPGCVLRKTSGPNLNVTYALDDLAALKTKMSNLGNRTQLCVLIYDIDFDNYMNECRQNVVAFSRYLMLRHFYCARVDTVCFNVTHYLP</sequence>
<keyword evidence="2" id="KW-0472">Membrane</keyword>
<evidence type="ECO:0000313" key="3">
    <source>
        <dbReference type="EMBL" id="KAK8778105.1"/>
    </source>
</evidence>
<dbReference type="Gene3D" id="3.20.20.80">
    <property type="entry name" value="Glycosidases"/>
    <property type="match status" value="1"/>
</dbReference>
<gene>
    <name evidence="3" type="ORF">V5799_020555</name>
</gene>
<organism evidence="3 4">
    <name type="scientific">Amblyomma americanum</name>
    <name type="common">Lone star tick</name>
    <dbReference type="NCBI Taxonomy" id="6943"/>
    <lineage>
        <taxon>Eukaryota</taxon>
        <taxon>Metazoa</taxon>
        <taxon>Ecdysozoa</taxon>
        <taxon>Arthropoda</taxon>
        <taxon>Chelicerata</taxon>
        <taxon>Arachnida</taxon>
        <taxon>Acari</taxon>
        <taxon>Parasitiformes</taxon>
        <taxon>Ixodida</taxon>
        <taxon>Ixodoidea</taxon>
        <taxon>Ixodidae</taxon>
        <taxon>Amblyomminae</taxon>
        <taxon>Amblyomma</taxon>
    </lineage>
</organism>
<keyword evidence="2" id="KW-1133">Transmembrane helix</keyword>
<feature type="region of interest" description="Disordered" evidence="1">
    <location>
        <begin position="145"/>
        <end position="168"/>
    </location>
</feature>
<comment type="caution">
    <text evidence="3">The sequence shown here is derived from an EMBL/GenBank/DDBJ whole genome shotgun (WGS) entry which is preliminary data.</text>
</comment>
<feature type="region of interest" description="Disordered" evidence="1">
    <location>
        <begin position="1"/>
        <end position="77"/>
    </location>
</feature>
<feature type="compositionally biased region" description="Polar residues" evidence="1">
    <location>
        <begin position="64"/>
        <end position="73"/>
    </location>
</feature>
<proteinExistence type="predicted"/>
<feature type="transmembrane region" description="Helical" evidence="2">
    <location>
        <begin position="88"/>
        <end position="111"/>
    </location>
</feature>
<feature type="compositionally biased region" description="Gly residues" evidence="1">
    <location>
        <begin position="1"/>
        <end position="10"/>
    </location>
</feature>
<accession>A0AAQ4EU05</accession>
<reference evidence="3 4" key="1">
    <citation type="journal article" date="2023" name="Arcadia Sci">
        <title>De novo assembly of a long-read Amblyomma americanum tick genome.</title>
        <authorList>
            <person name="Chou S."/>
            <person name="Poskanzer K.E."/>
            <person name="Rollins M."/>
            <person name="Thuy-Boun P.S."/>
        </authorList>
    </citation>
    <scope>NUCLEOTIDE SEQUENCE [LARGE SCALE GENOMIC DNA]</scope>
    <source>
        <strain evidence="3">F_SG_1</strain>
        <tissue evidence="3">Salivary glands</tissue>
    </source>
</reference>